<evidence type="ECO:0000313" key="3">
    <source>
        <dbReference type="Proteomes" id="UP000265742"/>
    </source>
</evidence>
<proteinExistence type="predicted"/>
<accession>A0A3A1TW18</accession>
<dbReference type="EMBL" id="QXTG01000002">
    <property type="protein sequence ID" value="RIX27741.1"/>
    <property type="molecule type" value="Genomic_DNA"/>
</dbReference>
<dbReference type="InterPro" id="IPR006016">
    <property type="entry name" value="UspA"/>
</dbReference>
<organism evidence="2 3">
    <name type="scientific">Amnibacterium setariae</name>
    <dbReference type="NCBI Taxonomy" id="2306585"/>
    <lineage>
        <taxon>Bacteria</taxon>
        <taxon>Bacillati</taxon>
        <taxon>Actinomycetota</taxon>
        <taxon>Actinomycetes</taxon>
        <taxon>Micrococcales</taxon>
        <taxon>Microbacteriaceae</taxon>
        <taxon>Amnibacterium</taxon>
    </lineage>
</organism>
<keyword evidence="3" id="KW-1185">Reference proteome</keyword>
<evidence type="ECO:0000259" key="1">
    <source>
        <dbReference type="Pfam" id="PF00582"/>
    </source>
</evidence>
<comment type="caution">
    <text evidence="2">The sequence shown here is derived from an EMBL/GenBank/DDBJ whole genome shotgun (WGS) entry which is preliminary data.</text>
</comment>
<sequence>MRRSRRRTDARSFIRCGGARRTAMPERVVVGWDGSRAAEAALDWALRHEPDCREVELVVAAGRRETSAGSAETAAARLREADPDRTVTVAREQRPAWSALAARSAPDVLVVVGGADPRAGRHRSSTAYRVAAAARGPVAMVPEGFDHGRDVVLGVGDDTTAPSVALAAAEHAARRRQRLVAVHAWRQFLDLDTMADPAPGHDAQVAKERDAVLRVALAPVEDRYPGLPVVHRVLHGRPVDAVLGAATSASLLVLGRDASVDRRRGRPVAHVALLSSRVPVLVVPRG</sequence>
<gene>
    <name evidence="2" type="ORF">D1781_09345</name>
</gene>
<evidence type="ECO:0000313" key="2">
    <source>
        <dbReference type="EMBL" id="RIX27741.1"/>
    </source>
</evidence>
<feature type="domain" description="UspA" evidence="1">
    <location>
        <begin position="150"/>
        <end position="284"/>
    </location>
</feature>
<dbReference type="Pfam" id="PF00582">
    <property type="entry name" value="Usp"/>
    <property type="match status" value="1"/>
</dbReference>
<name>A0A3A1TW18_9MICO</name>
<dbReference type="InterPro" id="IPR014729">
    <property type="entry name" value="Rossmann-like_a/b/a_fold"/>
</dbReference>
<dbReference type="Gene3D" id="3.40.50.620">
    <property type="entry name" value="HUPs"/>
    <property type="match status" value="2"/>
</dbReference>
<protein>
    <submittedName>
        <fullName evidence="2">Universal stress protein</fullName>
    </submittedName>
</protein>
<dbReference type="AlphaFoldDB" id="A0A3A1TW18"/>
<reference evidence="3" key="1">
    <citation type="submission" date="2018-09" db="EMBL/GenBank/DDBJ databases">
        <authorList>
            <person name="Kim I."/>
        </authorList>
    </citation>
    <scope>NUCLEOTIDE SEQUENCE [LARGE SCALE GENOMIC DNA]</scope>
    <source>
        <strain evidence="3">DD4a</strain>
    </source>
</reference>
<dbReference type="SUPFAM" id="SSF52402">
    <property type="entry name" value="Adenine nucleotide alpha hydrolases-like"/>
    <property type="match status" value="2"/>
</dbReference>
<dbReference type="Proteomes" id="UP000265742">
    <property type="component" value="Unassembled WGS sequence"/>
</dbReference>